<dbReference type="EMBL" id="AP014964">
    <property type="protein sequence ID" value="BAT05316.1"/>
    <property type="molecule type" value="Genomic_DNA"/>
</dbReference>
<proteinExistence type="predicted"/>
<evidence type="ECO:0000313" key="1">
    <source>
        <dbReference type="EMBL" id="BAT05316.1"/>
    </source>
</evidence>
<reference evidence="2" key="1">
    <citation type="journal article" date="2005" name="Nature">
        <title>The map-based sequence of the rice genome.</title>
        <authorList>
            <consortium name="International rice genome sequencing project (IRGSP)"/>
            <person name="Matsumoto T."/>
            <person name="Wu J."/>
            <person name="Kanamori H."/>
            <person name="Katayose Y."/>
            <person name="Fujisawa M."/>
            <person name="Namiki N."/>
            <person name="Mizuno H."/>
            <person name="Yamamoto K."/>
            <person name="Antonio B.A."/>
            <person name="Baba T."/>
            <person name="Sakata K."/>
            <person name="Nagamura Y."/>
            <person name="Aoki H."/>
            <person name="Arikawa K."/>
            <person name="Arita K."/>
            <person name="Bito T."/>
            <person name="Chiden Y."/>
            <person name="Fujitsuka N."/>
            <person name="Fukunaka R."/>
            <person name="Hamada M."/>
            <person name="Harada C."/>
            <person name="Hayashi A."/>
            <person name="Hijishita S."/>
            <person name="Honda M."/>
            <person name="Hosokawa S."/>
            <person name="Ichikawa Y."/>
            <person name="Idonuma A."/>
            <person name="Iijima M."/>
            <person name="Ikeda M."/>
            <person name="Ikeno M."/>
            <person name="Ito K."/>
            <person name="Ito S."/>
            <person name="Ito T."/>
            <person name="Ito Y."/>
            <person name="Ito Y."/>
            <person name="Iwabuchi A."/>
            <person name="Kamiya K."/>
            <person name="Karasawa W."/>
            <person name="Kurita K."/>
            <person name="Katagiri S."/>
            <person name="Kikuta A."/>
            <person name="Kobayashi H."/>
            <person name="Kobayashi N."/>
            <person name="Machita K."/>
            <person name="Maehara T."/>
            <person name="Masukawa M."/>
            <person name="Mizubayashi T."/>
            <person name="Mukai Y."/>
            <person name="Nagasaki H."/>
            <person name="Nagata Y."/>
            <person name="Naito S."/>
            <person name="Nakashima M."/>
            <person name="Nakama Y."/>
            <person name="Nakamichi Y."/>
            <person name="Nakamura M."/>
            <person name="Meguro A."/>
            <person name="Negishi M."/>
            <person name="Ohta I."/>
            <person name="Ohta T."/>
            <person name="Okamoto M."/>
            <person name="Ono N."/>
            <person name="Saji S."/>
            <person name="Sakaguchi M."/>
            <person name="Sakai K."/>
            <person name="Shibata M."/>
            <person name="Shimokawa T."/>
            <person name="Song J."/>
            <person name="Takazaki Y."/>
            <person name="Terasawa K."/>
            <person name="Tsugane M."/>
            <person name="Tsuji K."/>
            <person name="Ueda S."/>
            <person name="Waki K."/>
            <person name="Yamagata H."/>
            <person name="Yamamoto M."/>
            <person name="Yamamoto S."/>
            <person name="Yamane H."/>
            <person name="Yoshiki S."/>
            <person name="Yoshihara R."/>
            <person name="Yukawa K."/>
            <person name="Zhong H."/>
            <person name="Yano M."/>
            <person name="Yuan Q."/>
            <person name="Ouyang S."/>
            <person name="Liu J."/>
            <person name="Jones K.M."/>
            <person name="Gansberger K."/>
            <person name="Moffat K."/>
            <person name="Hill J."/>
            <person name="Bera J."/>
            <person name="Fadrosh D."/>
            <person name="Jin S."/>
            <person name="Johri S."/>
            <person name="Kim M."/>
            <person name="Overton L."/>
            <person name="Reardon M."/>
            <person name="Tsitrin T."/>
            <person name="Vuong H."/>
            <person name="Weaver B."/>
            <person name="Ciecko A."/>
            <person name="Tallon L."/>
            <person name="Jackson J."/>
            <person name="Pai G."/>
            <person name="Aken S.V."/>
            <person name="Utterback T."/>
            <person name="Reidmuller S."/>
            <person name="Feldblyum T."/>
            <person name="Hsiao J."/>
            <person name="Zismann V."/>
            <person name="Iobst S."/>
            <person name="de Vazeille A.R."/>
            <person name="Buell C.R."/>
            <person name="Ying K."/>
            <person name="Li Y."/>
            <person name="Lu T."/>
            <person name="Huang Y."/>
            <person name="Zhao Q."/>
            <person name="Feng Q."/>
            <person name="Zhang L."/>
            <person name="Zhu J."/>
            <person name="Weng Q."/>
            <person name="Mu J."/>
            <person name="Lu Y."/>
            <person name="Fan D."/>
            <person name="Liu Y."/>
            <person name="Guan J."/>
            <person name="Zhang Y."/>
            <person name="Yu S."/>
            <person name="Liu X."/>
            <person name="Zhang Y."/>
            <person name="Hong G."/>
            <person name="Han B."/>
            <person name="Choisne N."/>
            <person name="Demange N."/>
            <person name="Orjeda G."/>
            <person name="Samain S."/>
            <person name="Cattolico L."/>
            <person name="Pelletier E."/>
            <person name="Couloux A."/>
            <person name="Segurens B."/>
            <person name="Wincker P."/>
            <person name="D'Hont A."/>
            <person name="Scarpelli C."/>
            <person name="Weissenbach J."/>
            <person name="Salanoubat M."/>
            <person name="Quetier F."/>
            <person name="Yu Y."/>
            <person name="Kim H.R."/>
            <person name="Rambo T."/>
            <person name="Currie J."/>
            <person name="Collura K."/>
            <person name="Luo M."/>
            <person name="Yang T."/>
            <person name="Ammiraju J.S.S."/>
            <person name="Engler F."/>
            <person name="Soderlund C."/>
            <person name="Wing R.A."/>
            <person name="Palmer L.E."/>
            <person name="de la Bastide M."/>
            <person name="Spiegel L."/>
            <person name="Nascimento L."/>
            <person name="Zutavern T."/>
            <person name="O'Shaughnessy A."/>
            <person name="Dike S."/>
            <person name="Dedhia N."/>
            <person name="Preston R."/>
            <person name="Balija V."/>
            <person name="McCombie W.R."/>
            <person name="Chow T."/>
            <person name="Chen H."/>
            <person name="Chung M."/>
            <person name="Chen C."/>
            <person name="Shaw J."/>
            <person name="Wu H."/>
            <person name="Hsiao K."/>
            <person name="Chao Y."/>
            <person name="Chu M."/>
            <person name="Cheng C."/>
            <person name="Hour A."/>
            <person name="Lee P."/>
            <person name="Lin S."/>
            <person name="Lin Y."/>
            <person name="Liou J."/>
            <person name="Liu S."/>
            <person name="Hsing Y."/>
            <person name="Raghuvanshi S."/>
            <person name="Mohanty A."/>
            <person name="Bharti A.K."/>
            <person name="Gaur A."/>
            <person name="Gupta V."/>
            <person name="Kumar D."/>
            <person name="Ravi V."/>
            <person name="Vij S."/>
            <person name="Kapur A."/>
            <person name="Khurana P."/>
            <person name="Khurana P."/>
            <person name="Khurana J.P."/>
            <person name="Tyagi A.K."/>
            <person name="Gaikwad K."/>
            <person name="Singh A."/>
            <person name="Dalal V."/>
            <person name="Srivastava S."/>
            <person name="Dixit A."/>
            <person name="Pal A.K."/>
            <person name="Ghazi I.A."/>
            <person name="Yadav M."/>
            <person name="Pandit A."/>
            <person name="Bhargava A."/>
            <person name="Sureshbabu K."/>
            <person name="Batra K."/>
            <person name="Sharma T.R."/>
            <person name="Mohapatra T."/>
            <person name="Singh N.K."/>
            <person name="Messing J."/>
            <person name="Nelson A.B."/>
            <person name="Fuks G."/>
            <person name="Kavchok S."/>
            <person name="Keizer G."/>
            <person name="Linton E."/>
            <person name="Llaca V."/>
            <person name="Song R."/>
            <person name="Tanyolac B."/>
            <person name="Young S."/>
            <person name="Ho-Il K."/>
            <person name="Hahn J.H."/>
            <person name="Sangsakoo G."/>
            <person name="Vanavichit A."/>
            <person name="de Mattos Luiz.A.T."/>
            <person name="Zimmer P.D."/>
            <person name="Malone G."/>
            <person name="Dellagostin O."/>
            <person name="de Oliveira A.C."/>
            <person name="Bevan M."/>
            <person name="Bancroft I."/>
            <person name="Minx P."/>
            <person name="Cordum H."/>
            <person name="Wilson R."/>
            <person name="Cheng Z."/>
            <person name="Jin W."/>
            <person name="Jiang J."/>
            <person name="Leong S.A."/>
            <person name="Iwama H."/>
            <person name="Gojobori T."/>
            <person name="Itoh T."/>
            <person name="Niimura Y."/>
            <person name="Fujii Y."/>
            <person name="Habara T."/>
            <person name="Sakai H."/>
            <person name="Sato Y."/>
            <person name="Wilson G."/>
            <person name="Kumar K."/>
            <person name="McCouch S."/>
            <person name="Juretic N."/>
            <person name="Hoen D."/>
            <person name="Wright S."/>
            <person name="Bruskiewich R."/>
            <person name="Bureau T."/>
            <person name="Miyao A."/>
            <person name="Hirochika H."/>
            <person name="Nishikawa T."/>
            <person name="Kadowaki K."/>
            <person name="Sugiura M."/>
            <person name="Burr B."/>
            <person name="Sasaki T."/>
        </authorList>
    </citation>
    <scope>NUCLEOTIDE SEQUENCE [LARGE SCALE GENOMIC DNA]</scope>
    <source>
        <strain evidence="2">cv. Nipponbare</strain>
    </source>
</reference>
<name>A0A0P0XFD3_ORYSJ</name>
<accession>A0A0P0XFD3</accession>
<dbReference type="InParanoid" id="A0A0P0XFD3"/>
<sequence>KISGGHWVRPWERRGDSALTPLLSDPATTTQPSPALPLSDLMPTKLHFRSLSATSCCSCCCSSCYIVTCCSWIVTLYLSSCCSWICIVTSCSTTTDWNTLGL</sequence>
<evidence type="ECO:0000313" key="2">
    <source>
        <dbReference type="Proteomes" id="UP000059680"/>
    </source>
</evidence>
<dbReference type="PaxDb" id="39947-A0A0P0XFD3"/>
<protein>
    <submittedName>
        <fullName evidence="1">Os08g0397800 protein</fullName>
    </submittedName>
</protein>
<dbReference type="Gramene" id="Os08t0397800-01">
    <property type="protein sequence ID" value="Os08t0397800-01"/>
    <property type="gene ID" value="Os08g0397800"/>
</dbReference>
<reference evidence="1 2" key="2">
    <citation type="journal article" date="2013" name="Plant Cell Physiol.">
        <title>Rice Annotation Project Database (RAP-DB): an integrative and interactive database for rice genomics.</title>
        <authorList>
            <person name="Sakai H."/>
            <person name="Lee S.S."/>
            <person name="Tanaka T."/>
            <person name="Numa H."/>
            <person name="Kim J."/>
            <person name="Kawahara Y."/>
            <person name="Wakimoto H."/>
            <person name="Yang C.C."/>
            <person name="Iwamoto M."/>
            <person name="Abe T."/>
            <person name="Yamada Y."/>
            <person name="Muto A."/>
            <person name="Inokuchi H."/>
            <person name="Ikemura T."/>
            <person name="Matsumoto T."/>
            <person name="Sasaki T."/>
            <person name="Itoh T."/>
        </authorList>
    </citation>
    <scope>NUCLEOTIDE SEQUENCE [LARGE SCALE GENOMIC DNA]</scope>
    <source>
        <strain evidence="2">cv. Nipponbare</strain>
    </source>
</reference>
<gene>
    <name evidence="1" type="ordered locus">Os08g0397800</name>
    <name evidence="1" type="ORF">OSNPB_080397800</name>
</gene>
<keyword evidence="2" id="KW-1185">Reference proteome</keyword>
<dbReference type="Proteomes" id="UP000059680">
    <property type="component" value="Chromosome 8"/>
</dbReference>
<reference evidence="1 2" key="3">
    <citation type="journal article" date="2013" name="Rice">
        <title>Improvement of the Oryza sativa Nipponbare reference genome using next generation sequence and optical map data.</title>
        <authorList>
            <person name="Kawahara Y."/>
            <person name="de la Bastide M."/>
            <person name="Hamilton J.P."/>
            <person name="Kanamori H."/>
            <person name="McCombie W.R."/>
            <person name="Ouyang S."/>
            <person name="Schwartz D.C."/>
            <person name="Tanaka T."/>
            <person name="Wu J."/>
            <person name="Zhou S."/>
            <person name="Childs K.L."/>
            <person name="Davidson R.M."/>
            <person name="Lin H."/>
            <person name="Quesada-Ocampo L."/>
            <person name="Vaillancourt B."/>
            <person name="Sakai H."/>
            <person name="Lee S.S."/>
            <person name="Kim J."/>
            <person name="Numa H."/>
            <person name="Itoh T."/>
            <person name="Buell C.R."/>
            <person name="Matsumoto T."/>
        </authorList>
    </citation>
    <scope>NUCLEOTIDE SEQUENCE [LARGE SCALE GENOMIC DNA]</scope>
    <source>
        <strain evidence="2">cv. Nipponbare</strain>
    </source>
</reference>
<organism evidence="1 2">
    <name type="scientific">Oryza sativa subsp. japonica</name>
    <name type="common">Rice</name>
    <dbReference type="NCBI Taxonomy" id="39947"/>
    <lineage>
        <taxon>Eukaryota</taxon>
        <taxon>Viridiplantae</taxon>
        <taxon>Streptophyta</taxon>
        <taxon>Embryophyta</taxon>
        <taxon>Tracheophyta</taxon>
        <taxon>Spermatophyta</taxon>
        <taxon>Magnoliopsida</taxon>
        <taxon>Liliopsida</taxon>
        <taxon>Poales</taxon>
        <taxon>Poaceae</taxon>
        <taxon>BOP clade</taxon>
        <taxon>Oryzoideae</taxon>
        <taxon>Oryzeae</taxon>
        <taxon>Oryzinae</taxon>
        <taxon>Oryza</taxon>
        <taxon>Oryza sativa</taxon>
    </lineage>
</organism>
<feature type="non-terminal residue" evidence="1">
    <location>
        <position position="102"/>
    </location>
</feature>
<feature type="non-terminal residue" evidence="1">
    <location>
        <position position="1"/>
    </location>
</feature>
<dbReference type="AlphaFoldDB" id="A0A0P0XFD3"/>